<organism evidence="1 2">
    <name type="scientific">Sorangium cellulosum</name>
    <name type="common">Polyangium cellulosum</name>
    <dbReference type="NCBI Taxonomy" id="56"/>
    <lineage>
        <taxon>Bacteria</taxon>
        <taxon>Pseudomonadati</taxon>
        <taxon>Myxococcota</taxon>
        <taxon>Polyangia</taxon>
        <taxon>Polyangiales</taxon>
        <taxon>Polyangiaceae</taxon>
        <taxon>Sorangium</taxon>
    </lineage>
</organism>
<name>A0A150PDS4_SORCE</name>
<gene>
    <name evidence="1" type="ORF">BE04_29945</name>
</gene>
<evidence type="ECO:0000313" key="1">
    <source>
        <dbReference type="EMBL" id="KYF53825.1"/>
    </source>
</evidence>
<sequence>MSARDQGKCPGRVGYPARICRRAEMSALSWRASISSRKTTSGRGAVSAQARSAALRRLPGGVVRPWRRLELWREPCGRPPAPRLEDGQLRGAEIVGEGGALLHREQDRHVPALGRQLTPQAEQGRRLADLPRRVQDEIALLRDQPPHVRQASHHGQGVVVGGIVGAGRVEGARHGRSFRPEGAGGQARSGPFPGRRLLLVCAWR</sequence>
<protein>
    <submittedName>
        <fullName evidence="1">Uncharacterized protein</fullName>
    </submittedName>
</protein>
<reference evidence="1 2" key="1">
    <citation type="submission" date="2014-02" db="EMBL/GenBank/DDBJ databases">
        <title>The small core and large imbalanced accessory genome model reveals a collaborative survival strategy of Sorangium cellulosum strains in nature.</title>
        <authorList>
            <person name="Han K."/>
            <person name="Peng R."/>
            <person name="Blom J."/>
            <person name="Li Y.-Z."/>
        </authorList>
    </citation>
    <scope>NUCLEOTIDE SEQUENCE [LARGE SCALE GENOMIC DNA]</scope>
    <source>
        <strain evidence="1 2">So0157-18</strain>
    </source>
</reference>
<dbReference type="EMBL" id="JELX01002928">
    <property type="protein sequence ID" value="KYF53825.1"/>
    <property type="molecule type" value="Genomic_DNA"/>
</dbReference>
<comment type="caution">
    <text evidence="1">The sequence shown here is derived from an EMBL/GenBank/DDBJ whole genome shotgun (WGS) entry which is preliminary data.</text>
</comment>
<evidence type="ECO:0000313" key="2">
    <source>
        <dbReference type="Proteomes" id="UP000075604"/>
    </source>
</evidence>
<dbReference type="Proteomes" id="UP000075604">
    <property type="component" value="Unassembled WGS sequence"/>
</dbReference>
<dbReference type="AlphaFoldDB" id="A0A150PDS4"/>
<proteinExistence type="predicted"/>
<accession>A0A150PDS4</accession>